<keyword evidence="1" id="KW-0472">Membrane</keyword>
<evidence type="ECO:0000313" key="2">
    <source>
        <dbReference type="EMBL" id="GIG52146.1"/>
    </source>
</evidence>
<evidence type="ECO:0008006" key="4">
    <source>
        <dbReference type="Google" id="ProtNLM"/>
    </source>
</evidence>
<feature type="transmembrane region" description="Helical" evidence="1">
    <location>
        <begin position="42"/>
        <end position="66"/>
    </location>
</feature>
<organism evidence="2 3">
    <name type="scientific">Dactylosporangium siamense</name>
    <dbReference type="NCBI Taxonomy" id="685454"/>
    <lineage>
        <taxon>Bacteria</taxon>
        <taxon>Bacillati</taxon>
        <taxon>Actinomycetota</taxon>
        <taxon>Actinomycetes</taxon>
        <taxon>Micromonosporales</taxon>
        <taxon>Micromonosporaceae</taxon>
        <taxon>Dactylosporangium</taxon>
    </lineage>
</organism>
<accession>A0A919PZJ9</accession>
<comment type="caution">
    <text evidence="2">The sequence shown here is derived from an EMBL/GenBank/DDBJ whole genome shotgun (WGS) entry which is preliminary data.</text>
</comment>
<feature type="transmembrane region" description="Helical" evidence="1">
    <location>
        <begin position="273"/>
        <end position="292"/>
    </location>
</feature>
<dbReference type="AlphaFoldDB" id="A0A919PZJ9"/>
<evidence type="ECO:0000313" key="3">
    <source>
        <dbReference type="Proteomes" id="UP000660611"/>
    </source>
</evidence>
<keyword evidence="3" id="KW-1185">Reference proteome</keyword>
<evidence type="ECO:0000256" key="1">
    <source>
        <dbReference type="SAM" id="Phobius"/>
    </source>
</evidence>
<feature type="transmembrane region" description="Helical" evidence="1">
    <location>
        <begin position="104"/>
        <end position="124"/>
    </location>
</feature>
<name>A0A919PZJ9_9ACTN</name>
<dbReference type="Pfam" id="PF03988">
    <property type="entry name" value="DUF347"/>
    <property type="match status" value="4"/>
</dbReference>
<sequence>MSVTTNRPVSARGWLTKVPAITATFWVIKVLSTTIGETFADYLAVNVGLGPIVTDAIMFVLLATALVVQLRTRRYTPWIYWLCVVLVSIFGTQVTDLFTDTLGVPLAVSTLVFSVLLAVVFAIWYRQERTLAITSINTPRREGFYWAAILTTFALGTAAGDFATEALNLGFRNGALIFGSLLVATWIAFRLGAGQVLTFWIAYVITRPLGASLGDLLTQDKDLGGLALGASTTSLLFLVAIVVLVVREQMLVSRHGVVDKGAGPHGGHRQDRAWAGAAALAVAVAGFGLSMAHGSRSATDTQADVTQNTVTAGASGPAAARAVHPTTKLGNLSRFAVIVTDVKTKVTANDLVAAKTRVKDLEVAWDDAEAGLKPRDATRWHQLDDEIDAVLTALRAAHPVQADCASAVAGLMTTLNTFDGV</sequence>
<dbReference type="EMBL" id="BONQ01000172">
    <property type="protein sequence ID" value="GIG52146.1"/>
    <property type="molecule type" value="Genomic_DNA"/>
</dbReference>
<feature type="transmembrane region" description="Helical" evidence="1">
    <location>
        <begin position="226"/>
        <end position="246"/>
    </location>
</feature>
<reference evidence="2" key="1">
    <citation type="submission" date="2021-01" db="EMBL/GenBank/DDBJ databases">
        <title>Whole genome shotgun sequence of Dactylosporangium siamense NBRC 106093.</title>
        <authorList>
            <person name="Komaki H."/>
            <person name="Tamura T."/>
        </authorList>
    </citation>
    <scope>NUCLEOTIDE SEQUENCE</scope>
    <source>
        <strain evidence="2">NBRC 106093</strain>
    </source>
</reference>
<feature type="transmembrane region" description="Helical" evidence="1">
    <location>
        <begin position="78"/>
        <end position="98"/>
    </location>
</feature>
<protein>
    <recommendedName>
        <fullName evidence="4">Membrane-anchored protein</fullName>
    </recommendedName>
</protein>
<dbReference type="Proteomes" id="UP000660611">
    <property type="component" value="Unassembled WGS sequence"/>
</dbReference>
<keyword evidence="1" id="KW-1133">Transmembrane helix</keyword>
<feature type="transmembrane region" description="Helical" evidence="1">
    <location>
        <begin position="144"/>
        <end position="163"/>
    </location>
</feature>
<gene>
    <name evidence="2" type="ORF">Dsi01nite_101870</name>
</gene>
<keyword evidence="1" id="KW-0812">Transmembrane</keyword>
<dbReference type="InterPro" id="IPR007136">
    <property type="entry name" value="DUF347"/>
</dbReference>
<proteinExistence type="predicted"/>